<dbReference type="RefSeq" id="WP_190479282.1">
    <property type="nucleotide sequence ID" value="NZ_JACOFT010000003.1"/>
</dbReference>
<organism evidence="2 3">
    <name type="scientific">Undibacterium aquatile</name>
    <dbReference type="NCBI Taxonomy" id="1537398"/>
    <lineage>
        <taxon>Bacteria</taxon>
        <taxon>Pseudomonadati</taxon>
        <taxon>Pseudomonadota</taxon>
        <taxon>Betaproteobacteria</taxon>
        <taxon>Burkholderiales</taxon>
        <taxon>Oxalobacteraceae</taxon>
        <taxon>Undibacterium</taxon>
    </lineage>
</organism>
<gene>
    <name evidence="2" type="ORF">H8K26_10215</name>
</gene>
<evidence type="ECO:0000313" key="2">
    <source>
        <dbReference type="EMBL" id="MBC3811816.1"/>
    </source>
</evidence>
<sequence length="102" mass="11736">MKTISSQINFSQNDIERGARSGDRSLNEESKVFELKQGSVRPIVEKMFNLASAQKRASNMRICKICGQNIDEMAVMRDVRTVFHLHEEIRDYFVLLSALKKT</sequence>
<proteinExistence type="predicted"/>
<accession>A0ABR6XHK8</accession>
<reference evidence="2 3" key="1">
    <citation type="submission" date="2020-08" db="EMBL/GenBank/DDBJ databases">
        <title>Novel species isolated from subtropical streams in China.</title>
        <authorList>
            <person name="Lu H."/>
        </authorList>
    </citation>
    <scope>NUCLEOTIDE SEQUENCE [LARGE SCALE GENOMIC DNA]</scope>
    <source>
        <strain evidence="2 3">CCTCC AB 2015119</strain>
    </source>
</reference>
<feature type="region of interest" description="Disordered" evidence="1">
    <location>
        <begin position="1"/>
        <end position="26"/>
    </location>
</feature>
<dbReference type="Proteomes" id="UP000637632">
    <property type="component" value="Unassembled WGS sequence"/>
</dbReference>
<evidence type="ECO:0000313" key="3">
    <source>
        <dbReference type="Proteomes" id="UP000637632"/>
    </source>
</evidence>
<protein>
    <submittedName>
        <fullName evidence="2">Uncharacterized protein</fullName>
    </submittedName>
</protein>
<evidence type="ECO:0000256" key="1">
    <source>
        <dbReference type="SAM" id="MobiDB-lite"/>
    </source>
</evidence>
<comment type="caution">
    <text evidence="2">The sequence shown here is derived from an EMBL/GenBank/DDBJ whole genome shotgun (WGS) entry which is preliminary data.</text>
</comment>
<keyword evidence="3" id="KW-1185">Reference proteome</keyword>
<feature type="compositionally biased region" description="Basic and acidic residues" evidence="1">
    <location>
        <begin position="14"/>
        <end position="26"/>
    </location>
</feature>
<dbReference type="EMBL" id="JACOFT010000003">
    <property type="protein sequence ID" value="MBC3811816.1"/>
    <property type="molecule type" value="Genomic_DNA"/>
</dbReference>
<name>A0ABR6XHK8_9BURK</name>
<feature type="compositionally biased region" description="Polar residues" evidence="1">
    <location>
        <begin position="1"/>
        <end position="13"/>
    </location>
</feature>